<dbReference type="PANTHER" id="PTHR35910">
    <property type="entry name" value="2EXR DOMAIN-CONTAINING PROTEIN"/>
    <property type="match status" value="1"/>
</dbReference>
<evidence type="ECO:0000313" key="2">
    <source>
        <dbReference type="EMBL" id="KAH7140617.1"/>
    </source>
</evidence>
<dbReference type="Proteomes" id="UP000738349">
    <property type="component" value="Unassembled WGS sequence"/>
</dbReference>
<sequence length="201" mass="24161">MATFHPFPRLPFEIRTQIWEMTVEPRDLDVRSKNQYETWGKTYYLTSSTPIPGVMQACHESRNLGLYQRAFSYGEQPRYIWANFENDFICIPDTYFRSIHAERLLIRWLRFEGENNEGFFHFSSHELRDFCNLKEIHVICEEGVDGWLDAWEYVYWPCKKKNVRFIDIKTDEMVTGWELFDKSEWTDFKNLGAKRIISLGE</sequence>
<comment type="caution">
    <text evidence="2">The sequence shown here is derived from an EMBL/GenBank/DDBJ whole genome shotgun (WGS) entry which is preliminary data.</text>
</comment>
<dbReference type="PANTHER" id="PTHR35910:SF1">
    <property type="entry name" value="2EXR DOMAIN-CONTAINING PROTEIN"/>
    <property type="match status" value="1"/>
</dbReference>
<dbReference type="AlphaFoldDB" id="A0A9P9ENB7"/>
<organism evidence="2 3">
    <name type="scientific">Dactylonectria macrodidyma</name>
    <dbReference type="NCBI Taxonomy" id="307937"/>
    <lineage>
        <taxon>Eukaryota</taxon>
        <taxon>Fungi</taxon>
        <taxon>Dikarya</taxon>
        <taxon>Ascomycota</taxon>
        <taxon>Pezizomycotina</taxon>
        <taxon>Sordariomycetes</taxon>
        <taxon>Hypocreomycetidae</taxon>
        <taxon>Hypocreales</taxon>
        <taxon>Nectriaceae</taxon>
        <taxon>Dactylonectria</taxon>
    </lineage>
</organism>
<feature type="domain" description="2EXR" evidence="1">
    <location>
        <begin position="4"/>
        <end position="89"/>
    </location>
</feature>
<proteinExistence type="predicted"/>
<gene>
    <name evidence="2" type="ORF">EDB81DRAFT_869979</name>
</gene>
<name>A0A9P9ENB7_9HYPO</name>
<dbReference type="InterPro" id="IPR045518">
    <property type="entry name" value="2EXR"/>
</dbReference>
<dbReference type="Pfam" id="PF20150">
    <property type="entry name" value="2EXR"/>
    <property type="match status" value="1"/>
</dbReference>
<keyword evidence="3" id="KW-1185">Reference proteome</keyword>
<dbReference type="OrthoDB" id="3473305at2759"/>
<evidence type="ECO:0000259" key="1">
    <source>
        <dbReference type="Pfam" id="PF20150"/>
    </source>
</evidence>
<dbReference type="EMBL" id="JAGMUV010000011">
    <property type="protein sequence ID" value="KAH7140617.1"/>
    <property type="molecule type" value="Genomic_DNA"/>
</dbReference>
<accession>A0A9P9ENB7</accession>
<evidence type="ECO:0000313" key="3">
    <source>
        <dbReference type="Proteomes" id="UP000738349"/>
    </source>
</evidence>
<reference evidence="2" key="1">
    <citation type="journal article" date="2021" name="Nat. Commun.">
        <title>Genetic determinants of endophytism in the Arabidopsis root mycobiome.</title>
        <authorList>
            <person name="Mesny F."/>
            <person name="Miyauchi S."/>
            <person name="Thiergart T."/>
            <person name="Pickel B."/>
            <person name="Atanasova L."/>
            <person name="Karlsson M."/>
            <person name="Huettel B."/>
            <person name="Barry K.W."/>
            <person name="Haridas S."/>
            <person name="Chen C."/>
            <person name="Bauer D."/>
            <person name="Andreopoulos W."/>
            <person name="Pangilinan J."/>
            <person name="LaButti K."/>
            <person name="Riley R."/>
            <person name="Lipzen A."/>
            <person name="Clum A."/>
            <person name="Drula E."/>
            <person name="Henrissat B."/>
            <person name="Kohler A."/>
            <person name="Grigoriev I.V."/>
            <person name="Martin F.M."/>
            <person name="Hacquard S."/>
        </authorList>
    </citation>
    <scope>NUCLEOTIDE SEQUENCE</scope>
    <source>
        <strain evidence="2">MPI-CAGE-AT-0147</strain>
    </source>
</reference>
<protein>
    <recommendedName>
        <fullName evidence="1">2EXR domain-containing protein</fullName>
    </recommendedName>
</protein>